<organism evidence="1 2">
    <name type="scientific">Mycena albidolilacea</name>
    <dbReference type="NCBI Taxonomy" id="1033008"/>
    <lineage>
        <taxon>Eukaryota</taxon>
        <taxon>Fungi</taxon>
        <taxon>Dikarya</taxon>
        <taxon>Basidiomycota</taxon>
        <taxon>Agaricomycotina</taxon>
        <taxon>Agaricomycetes</taxon>
        <taxon>Agaricomycetidae</taxon>
        <taxon>Agaricales</taxon>
        <taxon>Marasmiineae</taxon>
        <taxon>Mycenaceae</taxon>
        <taxon>Mycena</taxon>
    </lineage>
</organism>
<name>A0AAD7AGR0_9AGAR</name>
<accession>A0AAD7AGR0</accession>
<dbReference type="AlphaFoldDB" id="A0AAD7AGR0"/>
<sequence length="436" mass="48143">MASISDLPQELVGKIVSELQDDKPNLRTCALISRIFVPWTRQYLFSSVRLTAANPYAFRILVEQSPDVAAYVRRLDIPLSVDFKHISPIIPSTTLVQLPNITHLSAHSDPFDFRHLSPSQELSLADAARRLTTVEIFIDRLWPLPIWASLLNGCPALTTLVVQANNTGWSTWTAVEVALPMPAAPVPGTLRLHTLRVSGDCKILVPLGAWLVPQGALAALHTLVFNVTYLTDDYDAPDARPGLVLAAAPSLRELTLQLDPPMPLEPLEVGDGPVRLASFPRLRVLNLRDGYDATIDESLAWLAAFLLPPASPSSSSYSPRDADSALEVLSFDHSMLRADLLAVPAATWRAIEGGLLGFDADGEERDAHPHQQPHPHLRTVAFTGYQKLASYQTPSIFTRRRRRGVQDPDASFEHFSRTVRERLPRLLERGMLVVGQ</sequence>
<dbReference type="Proteomes" id="UP001218218">
    <property type="component" value="Unassembled WGS sequence"/>
</dbReference>
<comment type="caution">
    <text evidence="1">The sequence shown here is derived from an EMBL/GenBank/DDBJ whole genome shotgun (WGS) entry which is preliminary data.</text>
</comment>
<dbReference type="SUPFAM" id="SSF52047">
    <property type="entry name" value="RNI-like"/>
    <property type="match status" value="1"/>
</dbReference>
<proteinExistence type="predicted"/>
<dbReference type="EMBL" id="JARIHO010000007">
    <property type="protein sequence ID" value="KAJ7358252.1"/>
    <property type="molecule type" value="Genomic_DNA"/>
</dbReference>
<reference evidence="1" key="1">
    <citation type="submission" date="2023-03" db="EMBL/GenBank/DDBJ databases">
        <title>Massive genome expansion in bonnet fungi (Mycena s.s.) driven by repeated elements and novel gene families across ecological guilds.</title>
        <authorList>
            <consortium name="Lawrence Berkeley National Laboratory"/>
            <person name="Harder C.B."/>
            <person name="Miyauchi S."/>
            <person name="Viragh M."/>
            <person name="Kuo A."/>
            <person name="Thoen E."/>
            <person name="Andreopoulos B."/>
            <person name="Lu D."/>
            <person name="Skrede I."/>
            <person name="Drula E."/>
            <person name="Henrissat B."/>
            <person name="Morin E."/>
            <person name="Kohler A."/>
            <person name="Barry K."/>
            <person name="LaButti K."/>
            <person name="Morin E."/>
            <person name="Salamov A."/>
            <person name="Lipzen A."/>
            <person name="Mereny Z."/>
            <person name="Hegedus B."/>
            <person name="Baldrian P."/>
            <person name="Stursova M."/>
            <person name="Weitz H."/>
            <person name="Taylor A."/>
            <person name="Grigoriev I.V."/>
            <person name="Nagy L.G."/>
            <person name="Martin F."/>
            <person name="Kauserud H."/>
        </authorList>
    </citation>
    <scope>NUCLEOTIDE SEQUENCE</scope>
    <source>
        <strain evidence="1">CBHHK002</strain>
    </source>
</reference>
<evidence type="ECO:0000313" key="1">
    <source>
        <dbReference type="EMBL" id="KAJ7358252.1"/>
    </source>
</evidence>
<evidence type="ECO:0000313" key="2">
    <source>
        <dbReference type="Proteomes" id="UP001218218"/>
    </source>
</evidence>
<keyword evidence="2" id="KW-1185">Reference proteome</keyword>
<gene>
    <name evidence="1" type="ORF">DFH08DRAFT_932420</name>
</gene>
<protein>
    <submittedName>
        <fullName evidence="1">Uncharacterized protein</fullName>
    </submittedName>
</protein>